<sequence>MLSRSRHSLSGNPAWTAWSAVTMVGCLHHWLTSGPIAQTHTNNHYGCYSLTETPDVRLSLFWRAGGLQQSLFSAPY</sequence>
<evidence type="ECO:0000313" key="1">
    <source>
        <dbReference type="EMBL" id="KAK4111465.1"/>
    </source>
</evidence>
<organism evidence="1 2">
    <name type="scientific">Canariomyces notabilis</name>
    <dbReference type="NCBI Taxonomy" id="2074819"/>
    <lineage>
        <taxon>Eukaryota</taxon>
        <taxon>Fungi</taxon>
        <taxon>Dikarya</taxon>
        <taxon>Ascomycota</taxon>
        <taxon>Pezizomycotina</taxon>
        <taxon>Sordariomycetes</taxon>
        <taxon>Sordariomycetidae</taxon>
        <taxon>Sordariales</taxon>
        <taxon>Chaetomiaceae</taxon>
        <taxon>Canariomyces</taxon>
    </lineage>
</organism>
<keyword evidence="2" id="KW-1185">Reference proteome</keyword>
<accession>A0AAN6TBU6</accession>
<dbReference type="EMBL" id="MU853346">
    <property type="protein sequence ID" value="KAK4111465.1"/>
    <property type="molecule type" value="Genomic_DNA"/>
</dbReference>
<evidence type="ECO:0000313" key="2">
    <source>
        <dbReference type="Proteomes" id="UP001302812"/>
    </source>
</evidence>
<gene>
    <name evidence="1" type="ORF">N656DRAFT_163670</name>
</gene>
<protein>
    <submittedName>
        <fullName evidence="1">Uncharacterized protein</fullName>
    </submittedName>
</protein>
<dbReference type="RefSeq" id="XP_064669035.1">
    <property type="nucleotide sequence ID" value="XM_064808717.1"/>
</dbReference>
<dbReference type="Proteomes" id="UP001302812">
    <property type="component" value="Unassembled WGS sequence"/>
</dbReference>
<reference evidence="1" key="2">
    <citation type="submission" date="2023-05" db="EMBL/GenBank/DDBJ databases">
        <authorList>
            <consortium name="Lawrence Berkeley National Laboratory"/>
            <person name="Steindorff A."/>
            <person name="Hensen N."/>
            <person name="Bonometti L."/>
            <person name="Westerberg I."/>
            <person name="Brannstrom I.O."/>
            <person name="Guillou S."/>
            <person name="Cros-Aarteil S."/>
            <person name="Calhoun S."/>
            <person name="Haridas S."/>
            <person name="Kuo A."/>
            <person name="Mondo S."/>
            <person name="Pangilinan J."/>
            <person name="Riley R."/>
            <person name="Labutti K."/>
            <person name="Andreopoulos B."/>
            <person name="Lipzen A."/>
            <person name="Chen C."/>
            <person name="Yanf M."/>
            <person name="Daum C."/>
            <person name="Ng V."/>
            <person name="Clum A."/>
            <person name="Ohm R."/>
            <person name="Martin F."/>
            <person name="Silar P."/>
            <person name="Natvig D."/>
            <person name="Lalanne C."/>
            <person name="Gautier V."/>
            <person name="Ament-Velasquez S.L."/>
            <person name="Kruys A."/>
            <person name="Hutchinson M.I."/>
            <person name="Powell A.J."/>
            <person name="Barry K."/>
            <person name="Miller A.N."/>
            <person name="Grigoriev I.V."/>
            <person name="Debuchy R."/>
            <person name="Gladieux P."/>
            <person name="Thoren M.H."/>
            <person name="Johannesson H."/>
        </authorList>
    </citation>
    <scope>NUCLEOTIDE SEQUENCE</scope>
    <source>
        <strain evidence="1">CBS 508.74</strain>
    </source>
</reference>
<reference evidence="1" key="1">
    <citation type="journal article" date="2023" name="Mol. Phylogenet. Evol.">
        <title>Genome-scale phylogeny and comparative genomics of the fungal order Sordariales.</title>
        <authorList>
            <person name="Hensen N."/>
            <person name="Bonometti L."/>
            <person name="Westerberg I."/>
            <person name="Brannstrom I.O."/>
            <person name="Guillou S."/>
            <person name="Cros-Aarteil S."/>
            <person name="Calhoun S."/>
            <person name="Haridas S."/>
            <person name="Kuo A."/>
            <person name="Mondo S."/>
            <person name="Pangilinan J."/>
            <person name="Riley R."/>
            <person name="LaButti K."/>
            <person name="Andreopoulos B."/>
            <person name="Lipzen A."/>
            <person name="Chen C."/>
            <person name="Yan M."/>
            <person name="Daum C."/>
            <person name="Ng V."/>
            <person name="Clum A."/>
            <person name="Steindorff A."/>
            <person name="Ohm R.A."/>
            <person name="Martin F."/>
            <person name="Silar P."/>
            <person name="Natvig D.O."/>
            <person name="Lalanne C."/>
            <person name="Gautier V."/>
            <person name="Ament-Velasquez S.L."/>
            <person name="Kruys A."/>
            <person name="Hutchinson M.I."/>
            <person name="Powell A.J."/>
            <person name="Barry K."/>
            <person name="Miller A.N."/>
            <person name="Grigoriev I.V."/>
            <person name="Debuchy R."/>
            <person name="Gladieux P."/>
            <person name="Hiltunen Thoren M."/>
            <person name="Johannesson H."/>
        </authorList>
    </citation>
    <scope>NUCLEOTIDE SEQUENCE</scope>
    <source>
        <strain evidence="1">CBS 508.74</strain>
    </source>
</reference>
<dbReference type="GeneID" id="89932840"/>
<proteinExistence type="predicted"/>
<dbReference type="PROSITE" id="PS51257">
    <property type="entry name" value="PROKAR_LIPOPROTEIN"/>
    <property type="match status" value="1"/>
</dbReference>
<dbReference type="AlphaFoldDB" id="A0AAN6TBU6"/>
<comment type="caution">
    <text evidence="1">The sequence shown here is derived from an EMBL/GenBank/DDBJ whole genome shotgun (WGS) entry which is preliminary data.</text>
</comment>
<name>A0AAN6TBU6_9PEZI</name>